<name>A0ABT8FAM9_9ACTN</name>
<sequence length="196" mass="19725">MTSGTGTFVADAVGAGEAVLVDHACGRCATCRSGAGLWCPSPLVVGRVVSPRVPASAADGLRCGLLAAAALLEAPPARTTLVVGEPGSPTVLLARRLLDGFVLAAPSLTDDAVRAQVAGREPSGRAAVVVAGPDVRAAVRAVRRGGHVCVPHATPDARPSVTELVQREVTLLAPRQVTPVLGRLSEPDWAAAVAAA</sequence>
<dbReference type="Proteomes" id="UP001168620">
    <property type="component" value="Unassembled WGS sequence"/>
</dbReference>
<keyword evidence="2" id="KW-1185">Reference proteome</keyword>
<proteinExistence type="predicted"/>
<accession>A0ABT8FAM9</accession>
<gene>
    <name evidence="1" type="ORF">QWY28_01955</name>
</gene>
<reference evidence="1" key="1">
    <citation type="submission" date="2023-06" db="EMBL/GenBank/DDBJ databases">
        <title>Draft genome sequence of Nocardioides sp. SOB77.</title>
        <authorList>
            <person name="Zhang G."/>
        </authorList>
    </citation>
    <scope>NUCLEOTIDE SEQUENCE</scope>
    <source>
        <strain evidence="1">SOB77</strain>
    </source>
</reference>
<evidence type="ECO:0000313" key="2">
    <source>
        <dbReference type="Proteomes" id="UP001168620"/>
    </source>
</evidence>
<dbReference type="RefSeq" id="WP_300950613.1">
    <property type="nucleotide sequence ID" value="NZ_JAUHJQ010000001.1"/>
</dbReference>
<dbReference type="EMBL" id="JAUHJQ010000001">
    <property type="protein sequence ID" value="MDN4171696.1"/>
    <property type="molecule type" value="Genomic_DNA"/>
</dbReference>
<protein>
    <recommendedName>
        <fullName evidence="3">Alcohol dehydrogenase N-terminal domain-containing protein</fullName>
    </recommendedName>
</protein>
<comment type="caution">
    <text evidence="1">The sequence shown here is derived from an EMBL/GenBank/DDBJ whole genome shotgun (WGS) entry which is preliminary data.</text>
</comment>
<evidence type="ECO:0008006" key="3">
    <source>
        <dbReference type="Google" id="ProtNLM"/>
    </source>
</evidence>
<organism evidence="1 2">
    <name type="scientific">Nocardioides oceani</name>
    <dbReference type="NCBI Taxonomy" id="3058369"/>
    <lineage>
        <taxon>Bacteria</taxon>
        <taxon>Bacillati</taxon>
        <taxon>Actinomycetota</taxon>
        <taxon>Actinomycetes</taxon>
        <taxon>Propionibacteriales</taxon>
        <taxon>Nocardioidaceae</taxon>
        <taxon>Nocardioides</taxon>
    </lineage>
</organism>
<evidence type="ECO:0000313" key="1">
    <source>
        <dbReference type="EMBL" id="MDN4171696.1"/>
    </source>
</evidence>